<dbReference type="InterPro" id="IPR001841">
    <property type="entry name" value="Znf_RING"/>
</dbReference>
<evidence type="ECO:0000256" key="4">
    <source>
        <dbReference type="ARBA" id="ARBA00012483"/>
    </source>
</evidence>
<comment type="catalytic activity">
    <reaction evidence="1">
        <text>S-ubiquitinyl-[E2 ubiquitin-conjugating enzyme]-L-cysteine + [acceptor protein]-L-lysine = [E2 ubiquitin-conjugating enzyme]-L-cysteine + N(6)-ubiquitinyl-[acceptor protein]-L-lysine.</text>
        <dbReference type="EC" id="2.3.2.27"/>
    </reaction>
</comment>
<keyword evidence="5" id="KW-0808">Transferase</keyword>
<dbReference type="GO" id="GO:0008270">
    <property type="term" value="F:zinc ion binding"/>
    <property type="evidence" value="ECO:0007669"/>
    <property type="project" value="UniProtKB-KW"/>
</dbReference>
<evidence type="ECO:0000256" key="8">
    <source>
        <dbReference type="ARBA" id="ARBA00022771"/>
    </source>
</evidence>
<keyword evidence="8 14" id="KW-0863">Zinc-finger</keyword>
<evidence type="ECO:0000256" key="9">
    <source>
        <dbReference type="ARBA" id="ARBA00022786"/>
    </source>
</evidence>
<organism evidence="16 17">
    <name type="scientific">Flemingia macrophylla</name>
    <dbReference type="NCBI Taxonomy" id="520843"/>
    <lineage>
        <taxon>Eukaryota</taxon>
        <taxon>Viridiplantae</taxon>
        <taxon>Streptophyta</taxon>
        <taxon>Embryophyta</taxon>
        <taxon>Tracheophyta</taxon>
        <taxon>Spermatophyta</taxon>
        <taxon>Magnoliopsida</taxon>
        <taxon>eudicotyledons</taxon>
        <taxon>Gunneridae</taxon>
        <taxon>Pentapetalae</taxon>
        <taxon>rosids</taxon>
        <taxon>fabids</taxon>
        <taxon>Fabales</taxon>
        <taxon>Fabaceae</taxon>
        <taxon>Papilionoideae</taxon>
        <taxon>50 kb inversion clade</taxon>
        <taxon>NPAAA clade</taxon>
        <taxon>indigoferoid/millettioid clade</taxon>
        <taxon>Phaseoleae</taxon>
        <taxon>Flemingia</taxon>
    </lineage>
</organism>
<dbReference type="EC" id="2.3.2.27" evidence="4"/>
<keyword evidence="10" id="KW-0862">Zinc</keyword>
<sequence>MPTDSDLVPFDWMILRGNQICPQWQGYGRHRHSPLHRYHHSYSLPHLRPLLPPPPPPPRSHAPHLRRCFRRAAPGPSVLKALPTFSFSAGAGQRAPEDCAVCLSEFNDGDEGRVLPNCGHGFHAHCIDAWFASHSTCPLCRTTVRPEASAGKAEADSVAEGGEGCSSSLQLPAAVACPRKAVPLSVIVEVERGSDPVSGDQGLRWTLKRFCSD</sequence>
<dbReference type="GO" id="GO:0016020">
    <property type="term" value="C:membrane"/>
    <property type="evidence" value="ECO:0007669"/>
    <property type="project" value="UniProtKB-SubCell"/>
</dbReference>
<dbReference type="Pfam" id="PF13639">
    <property type="entry name" value="zf-RING_2"/>
    <property type="match status" value="1"/>
</dbReference>
<evidence type="ECO:0000256" key="10">
    <source>
        <dbReference type="ARBA" id="ARBA00022833"/>
    </source>
</evidence>
<keyword evidence="11" id="KW-1133">Transmembrane helix</keyword>
<comment type="pathway">
    <text evidence="3">Protein modification; protein ubiquitination.</text>
</comment>
<proteinExistence type="inferred from homology"/>
<dbReference type="CDD" id="cd16461">
    <property type="entry name" value="RING-H2_EL5-like"/>
    <property type="match status" value="1"/>
</dbReference>
<accession>A0ABD1NBF3</accession>
<evidence type="ECO:0000256" key="14">
    <source>
        <dbReference type="PROSITE-ProRule" id="PRU00175"/>
    </source>
</evidence>
<dbReference type="Gene3D" id="3.30.40.10">
    <property type="entry name" value="Zinc/RING finger domain, C3HC4 (zinc finger)"/>
    <property type="match status" value="1"/>
</dbReference>
<dbReference type="FunFam" id="3.30.40.10:FF:000187">
    <property type="entry name" value="E3 ubiquitin-protein ligase ATL6"/>
    <property type="match status" value="1"/>
</dbReference>
<name>A0ABD1NBF3_9FABA</name>
<evidence type="ECO:0000256" key="3">
    <source>
        <dbReference type="ARBA" id="ARBA00004906"/>
    </source>
</evidence>
<dbReference type="PROSITE" id="PS50089">
    <property type="entry name" value="ZF_RING_2"/>
    <property type="match status" value="1"/>
</dbReference>
<keyword evidence="12" id="KW-0472">Membrane</keyword>
<feature type="domain" description="RING-type" evidence="15">
    <location>
        <begin position="99"/>
        <end position="141"/>
    </location>
</feature>
<comment type="similarity">
    <text evidence="13">Belongs to the RING-type zinc finger family. ATL subfamily.</text>
</comment>
<dbReference type="EMBL" id="JBGMDY010000002">
    <property type="protein sequence ID" value="KAL2345433.1"/>
    <property type="molecule type" value="Genomic_DNA"/>
</dbReference>
<evidence type="ECO:0000256" key="12">
    <source>
        <dbReference type="ARBA" id="ARBA00023136"/>
    </source>
</evidence>
<evidence type="ECO:0000256" key="2">
    <source>
        <dbReference type="ARBA" id="ARBA00004167"/>
    </source>
</evidence>
<keyword evidence="6" id="KW-0812">Transmembrane</keyword>
<protein>
    <recommendedName>
        <fullName evidence="4">RING-type E3 ubiquitin transferase</fullName>
        <ecNumber evidence="4">2.3.2.27</ecNumber>
    </recommendedName>
</protein>
<keyword evidence="9" id="KW-0833">Ubl conjugation pathway</keyword>
<evidence type="ECO:0000259" key="15">
    <source>
        <dbReference type="PROSITE" id="PS50089"/>
    </source>
</evidence>
<comment type="caution">
    <text evidence="16">The sequence shown here is derived from an EMBL/GenBank/DDBJ whole genome shotgun (WGS) entry which is preliminary data.</text>
</comment>
<evidence type="ECO:0000256" key="13">
    <source>
        <dbReference type="ARBA" id="ARBA00024209"/>
    </source>
</evidence>
<dbReference type="PANTHER" id="PTHR45768">
    <property type="entry name" value="E3 UBIQUITIN-PROTEIN LIGASE RNF13-LIKE"/>
    <property type="match status" value="1"/>
</dbReference>
<dbReference type="InterPro" id="IPR013083">
    <property type="entry name" value="Znf_RING/FYVE/PHD"/>
</dbReference>
<dbReference type="AlphaFoldDB" id="A0ABD1NBF3"/>
<dbReference type="SMART" id="SM00184">
    <property type="entry name" value="RING"/>
    <property type="match status" value="1"/>
</dbReference>
<evidence type="ECO:0000256" key="1">
    <source>
        <dbReference type="ARBA" id="ARBA00000900"/>
    </source>
</evidence>
<evidence type="ECO:0000256" key="5">
    <source>
        <dbReference type="ARBA" id="ARBA00022679"/>
    </source>
</evidence>
<reference evidence="16 17" key="1">
    <citation type="submission" date="2024-08" db="EMBL/GenBank/DDBJ databases">
        <title>Insights into the chromosomal genome structure of Flemingia macrophylla.</title>
        <authorList>
            <person name="Ding Y."/>
            <person name="Zhao Y."/>
            <person name="Bi W."/>
            <person name="Wu M."/>
            <person name="Zhao G."/>
            <person name="Gong Y."/>
            <person name="Li W."/>
            <person name="Zhang P."/>
        </authorList>
    </citation>
    <scope>NUCLEOTIDE SEQUENCE [LARGE SCALE GENOMIC DNA]</scope>
    <source>
        <strain evidence="16">DYQJB</strain>
        <tissue evidence="16">Leaf</tissue>
    </source>
</reference>
<keyword evidence="7" id="KW-0479">Metal-binding</keyword>
<dbReference type="PANTHER" id="PTHR45768:SF34">
    <property type="entry name" value="RING-H2 FINGER PROTEIN ATL64"/>
    <property type="match status" value="1"/>
</dbReference>
<dbReference type="GO" id="GO:0061630">
    <property type="term" value="F:ubiquitin protein ligase activity"/>
    <property type="evidence" value="ECO:0007669"/>
    <property type="project" value="UniProtKB-EC"/>
</dbReference>
<dbReference type="Proteomes" id="UP001603857">
    <property type="component" value="Unassembled WGS sequence"/>
</dbReference>
<evidence type="ECO:0000256" key="6">
    <source>
        <dbReference type="ARBA" id="ARBA00022692"/>
    </source>
</evidence>
<evidence type="ECO:0000256" key="7">
    <source>
        <dbReference type="ARBA" id="ARBA00022723"/>
    </source>
</evidence>
<comment type="subcellular location">
    <subcellularLocation>
        <location evidence="2">Membrane</location>
        <topology evidence="2">Single-pass membrane protein</topology>
    </subcellularLocation>
</comment>
<gene>
    <name evidence="16" type="ORF">Fmac_006718</name>
</gene>
<evidence type="ECO:0000256" key="11">
    <source>
        <dbReference type="ARBA" id="ARBA00022989"/>
    </source>
</evidence>
<dbReference type="SUPFAM" id="SSF57850">
    <property type="entry name" value="RING/U-box"/>
    <property type="match status" value="1"/>
</dbReference>
<evidence type="ECO:0000313" key="16">
    <source>
        <dbReference type="EMBL" id="KAL2345433.1"/>
    </source>
</evidence>
<evidence type="ECO:0000313" key="17">
    <source>
        <dbReference type="Proteomes" id="UP001603857"/>
    </source>
</evidence>
<keyword evidence="17" id="KW-1185">Reference proteome</keyword>